<keyword evidence="4" id="KW-0808">Transferase</keyword>
<keyword evidence="8" id="KW-0902">Two-component regulatory system</keyword>
<dbReference type="Pfam" id="PF02518">
    <property type="entry name" value="HATPase_c"/>
    <property type="match status" value="1"/>
</dbReference>
<feature type="compositionally biased region" description="Basic and acidic residues" evidence="9">
    <location>
        <begin position="442"/>
        <end position="454"/>
    </location>
</feature>
<proteinExistence type="predicted"/>
<feature type="compositionally biased region" description="Basic and acidic residues" evidence="9">
    <location>
        <begin position="403"/>
        <end position="416"/>
    </location>
</feature>
<dbReference type="InterPro" id="IPR036890">
    <property type="entry name" value="HATPase_C_sf"/>
</dbReference>
<evidence type="ECO:0000313" key="12">
    <source>
        <dbReference type="EMBL" id="NYI94560.1"/>
    </source>
</evidence>
<organism evidence="12 13">
    <name type="scientific">Streptomonospora nanhaiensis</name>
    <dbReference type="NCBI Taxonomy" id="1323731"/>
    <lineage>
        <taxon>Bacteria</taxon>
        <taxon>Bacillati</taxon>
        <taxon>Actinomycetota</taxon>
        <taxon>Actinomycetes</taxon>
        <taxon>Streptosporangiales</taxon>
        <taxon>Nocardiopsidaceae</taxon>
        <taxon>Streptomonospora</taxon>
    </lineage>
</organism>
<evidence type="ECO:0000256" key="1">
    <source>
        <dbReference type="ARBA" id="ARBA00000085"/>
    </source>
</evidence>
<feature type="region of interest" description="Disordered" evidence="9">
    <location>
        <begin position="391"/>
        <end position="416"/>
    </location>
</feature>
<evidence type="ECO:0000313" key="13">
    <source>
        <dbReference type="Proteomes" id="UP000575985"/>
    </source>
</evidence>
<keyword evidence="10" id="KW-1133">Transmembrane helix</keyword>
<feature type="transmembrane region" description="Helical" evidence="10">
    <location>
        <begin position="157"/>
        <end position="175"/>
    </location>
</feature>
<dbReference type="InterPro" id="IPR003594">
    <property type="entry name" value="HATPase_dom"/>
</dbReference>
<evidence type="ECO:0000256" key="10">
    <source>
        <dbReference type="SAM" id="Phobius"/>
    </source>
</evidence>
<dbReference type="SUPFAM" id="SSF55874">
    <property type="entry name" value="ATPase domain of HSP90 chaperone/DNA topoisomerase II/histidine kinase"/>
    <property type="match status" value="1"/>
</dbReference>
<name>A0A853BHR1_9ACTN</name>
<feature type="domain" description="Histidine kinase/HSP90-like ATPase" evidence="11">
    <location>
        <begin position="349"/>
        <end position="450"/>
    </location>
</feature>
<feature type="region of interest" description="Disordered" evidence="9">
    <location>
        <begin position="1"/>
        <end position="44"/>
    </location>
</feature>
<sequence>MRSTPAPPTSSAAGARPAASAAGRSSPGACRARSRTGLGQSAAPVPSRSRLRSALPALLTDAFIVVALVVLNSSLVELARTVPAMAQLWGEFTAGHIGGALLALTMLARRHLPFTVLLVLTLSGLVGDHTRVLVWGTASLGIAVAAYSVGRYLPLTRALIALGTGVVVNVLATTLSPAQAGDPGEPWWINQGFYLGWLLAAWWVGRLVRMRAFHMEELATRAERLERARDAHTRAVLAEERSRIARELHDVVAHHVSVMTVQATAGRRVIDRSPERARQTLVEIEETGRQAMAEMRRIVGVLRMAEGGGPDRGPQPGLAGLAELVQQVRDTGTRTELRVSGEPPELAPGLGLTVYRIVQESLTNVLKHAGRGARAAVEVRFTSEAVEVVVTDEGPPPGGEGEPGPRRAADEPGHGLVGMRERVALYGGDLRTGPRAGGGFEVRARLPLDRRGPG</sequence>
<gene>
    <name evidence="12" type="ORF">HNR12_000837</name>
</gene>
<dbReference type="InterPro" id="IPR011712">
    <property type="entry name" value="Sig_transdc_His_kin_sub3_dim/P"/>
</dbReference>
<keyword evidence="10" id="KW-0472">Membrane</keyword>
<dbReference type="Gene3D" id="1.20.5.1930">
    <property type="match status" value="1"/>
</dbReference>
<evidence type="ECO:0000256" key="5">
    <source>
        <dbReference type="ARBA" id="ARBA00022741"/>
    </source>
</evidence>
<reference evidence="12 13" key="1">
    <citation type="submission" date="2020-07" db="EMBL/GenBank/DDBJ databases">
        <title>Sequencing the genomes of 1000 actinobacteria strains.</title>
        <authorList>
            <person name="Klenk H.-P."/>
        </authorList>
    </citation>
    <scope>NUCLEOTIDE SEQUENCE [LARGE SCALE GENOMIC DNA]</scope>
    <source>
        <strain evidence="12 13">DSM 45927</strain>
    </source>
</reference>
<keyword evidence="13" id="KW-1185">Reference proteome</keyword>
<dbReference type="CDD" id="cd16917">
    <property type="entry name" value="HATPase_UhpB-NarQ-NarX-like"/>
    <property type="match status" value="1"/>
</dbReference>
<keyword evidence="3" id="KW-0597">Phosphoprotein</keyword>
<feature type="compositionally biased region" description="Low complexity" evidence="9">
    <location>
        <begin position="9"/>
        <end position="31"/>
    </location>
</feature>
<keyword evidence="7" id="KW-0067">ATP-binding</keyword>
<feature type="transmembrane region" description="Helical" evidence="10">
    <location>
        <begin position="88"/>
        <end position="112"/>
    </location>
</feature>
<evidence type="ECO:0000256" key="6">
    <source>
        <dbReference type="ARBA" id="ARBA00022777"/>
    </source>
</evidence>
<keyword evidence="10" id="KW-0812">Transmembrane</keyword>
<dbReference type="GO" id="GO:0000155">
    <property type="term" value="F:phosphorelay sensor kinase activity"/>
    <property type="evidence" value="ECO:0007669"/>
    <property type="project" value="InterPro"/>
</dbReference>
<feature type="transmembrane region" description="Helical" evidence="10">
    <location>
        <begin position="187"/>
        <end position="205"/>
    </location>
</feature>
<dbReference type="PANTHER" id="PTHR24421:SF10">
    <property type="entry name" value="NITRATE_NITRITE SENSOR PROTEIN NARQ"/>
    <property type="match status" value="1"/>
</dbReference>
<protein>
    <recommendedName>
        <fullName evidence="2">histidine kinase</fullName>
        <ecNumber evidence="2">2.7.13.3</ecNumber>
    </recommendedName>
</protein>
<evidence type="ECO:0000256" key="4">
    <source>
        <dbReference type="ARBA" id="ARBA00022679"/>
    </source>
</evidence>
<dbReference type="InterPro" id="IPR050482">
    <property type="entry name" value="Sensor_HK_TwoCompSys"/>
</dbReference>
<dbReference type="PANTHER" id="PTHR24421">
    <property type="entry name" value="NITRATE/NITRITE SENSOR PROTEIN NARX-RELATED"/>
    <property type="match status" value="1"/>
</dbReference>
<dbReference type="GO" id="GO:0005524">
    <property type="term" value="F:ATP binding"/>
    <property type="evidence" value="ECO:0007669"/>
    <property type="project" value="UniProtKB-KW"/>
</dbReference>
<keyword evidence="5" id="KW-0547">Nucleotide-binding</keyword>
<dbReference type="Gene3D" id="3.30.565.10">
    <property type="entry name" value="Histidine kinase-like ATPase, C-terminal domain"/>
    <property type="match status" value="1"/>
</dbReference>
<comment type="caution">
    <text evidence="12">The sequence shown here is derived from an EMBL/GenBank/DDBJ whole genome shotgun (WGS) entry which is preliminary data.</text>
</comment>
<dbReference type="AlphaFoldDB" id="A0A853BHR1"/>
<dbReference type="Proteomes" id="UP000575985">
    <property type="component" value="Unassembled WGS sequence"/>
</dbReference>
<evidence type="ECO:0000256" key="9">
    <source>
        <dbReference type="SAM" id="MobiDB-lite"/>
    </source>
</evidence>
<feature type="region of interest" description="Disordered" evidence="9">
    <location>
        <begin position="428"/>
        <end position="454"/>
    </location>
</feature>
<evidence type="ECO:0000256" key="8">
    <source>
        <dbReference type="ARBA" id="ARBA00023012"/>
    </source>
</evidence>
<dbReference type="EMBL" id="JACCFO010000001">
    <property type="protein sequence ID" value="NYI94560.1"/>
    <property type="molecule type" value="Genomic_DNA"/>
</dbReference>
<evidence type="ECO:0000256" key="2">
    <source>
        <dbReference type="ARBA" id="ARBA00012438"/>
    </source>
</evidence>
<dbReference type="GO" id="GO:0016020">
    <property type="term" value="C:membrane"/>
    <property type="evidence" value="ECO:0007669"/>
    <property type="project" value="InterPro"/>
</dbReference>
<dbReference type="RefSeq" id="WP_308251245.1">
    <property type="nucleotide sequence ID" value="NZ_JACCFO010000001.1"/>
</dbReference>
<evidence type="ECO:0000259" key="11">
    <source>
        <dbReference type="SMART" id="SM00387"/>
    </source>
</evidence>
<evidence type="ECO:0000256" key="3">
    <source>
        <dbReference type="ARBA" id="ARBA00022553"/>
    </source>
</evidence>
<comment type="catalytic activity">
    <reaction evidence="1">
        <text>ATP + protein L-histidine = ADP + protein N-phospho-L-histidine.</text>
        <dbReference type="EC" id="2.7.13.3"/>
    </reaction>
</comment>
<dbReference type="GO" id="GO:0046983">
    <property type="term" value="F:protein dimerization activity"/>
    <property type="evidence" value="ECO:0007669"/>
    <property type="project" value="InterPro"/>
</dbReference>
<evidence type="ECO:0000256" key="7">
    <source>
        <dbReference type="ARBA" id="ARBA00022840"/>
    </source>
</evidence>
<keyword evidence="6 12" id="KW-0418">Kinase</keyword>
<accession>A0A853BHR1</accession>
<feature type="transmembrane region" description="Helical" evidence="10">
    <location>
        <begin position="54"/>
        <end position="76"/>
    </location>
</feature>
<feature type="transmembrane region" description="Helical" evidence="10">
    <location>
        <begin position="132"/>
        <end position="150"/>
    </location>
</feature>
<dbReference type="SMART" id="SM00387">
    <property type="entry name" value="HATPase_c"/>
    <property type="match status" value="1"/>
</dbReference>
<dbReference type="Pfam" id="PF07730">
    <property type="entry name" value="HisKA_3"/>
    <property type="match status" value="1"/>
</dbReference>
<dbReference type="EC" id="2.7.13.3" evidence="2"/>